<dbReference type="Gene3D" id="3.10.620.30">
    <property type="match status" value="1"/>
</dbReference>
<evidence type="ECO:0000313" key="2">
    <source>
        <dbReference type="EMBL" id="TSD53696.1"/>
    </source>
</evidence>
<dbReference type="EMBL" id="VLNT01000029">
    <property type="protein sequence ID" value="TSD53696.1"/>
    <property type="molecule type" value="Genomic_DNA"/>
</dbReference>
<dbReference type="PANTHER" id="PTHR33490:SF6">
    <property type="entry name" value="SLL1049 PROTEIN"/>
    <property type="match status" value="1"/>
</dbReference>
<dbReference type="SUPFAM" id="SSF54001">
    <property type="entry name" value="Cysteine proteinases"/>
    <property type="match status" value="1"/>
</dbReference>
<proteinExistence type="predicted"/>
<dbReference type="InterPro" id="IPR002931">
    <property type="entry name" value="Transglutaminase-like"/>
</dbReference>
<gene>
    <name evidence="2" type="ORF">FNM00_17990</name>
</gene>
<comment type="caution">
    <text evidence="2">The sequence shown here is derived from an EMBL/GenBank/DDBJ whole genome shotgun (WGS) entry which is preliminary data.</text>
</comment>
<feature type="domain" description="Transglutaminase-like" evidence="1">
    <location>
        <begin position="184"/>
        <end position="251"/>
    </location>
</feature>
<reference evidence="2 3" key="1">
    <citation type="submission" date="2019-07" db="EMBL/GenBank/DDBJ databases">
        <authorList>
            <person name="Zhao L.H."/>
        </authorList>
    </citation>
    <scope>NUCLEOTIDE SEQUENCE [LARGE SCALE GENOMIC DNA]</scope>
    <source>
        <strain evidence="2 3">Co35</strain>
    </source>
</reference>
<dbReference type="Pfam" id="PF01841">
    <property type="entry name" value="Transglut_core"/>
    <property type="match status" value="1"/>
</dbReference>
<accession>A0A554RHU5</accession>
<dbReference type="InterPro" id="IPR038765">
    <property type="entry name" value="Papain-like_cys_pep_sf"/>
</dbReference>
<dbReference type="AlphaFoldDB" id="A0A554RHU5"/>
<keyword evidence="3" id="KW-1185">Reference proteome</keyword>
<name>A0A554RHU5_9ACTN</name>
<dbReference type="OrthoDB" id="9804023at2"/>
<protein>
    <submittedName>
        <fullName evidence="2">Transglutaminase family protein</fullName>
    </submittedName>
</protein>
<dbReference type="SMART" id="SM00460">
    <property type="entry name" value="TGc"/>
    <property type="match status" value="1"/>
</dbReference>
<evidence type="ECO:0000259" key="1">
    <source>
        <dbReference type="SMART" id="SM00460"/>
    </source>
</evidence>
<evidence type="ECO:0000313" key="3">
    <source>
        <dbReference type="Proteomes" id="UP000316988"/>
    </source>
</evidence>
<dbReference type="PANTHER" id="PTHR33490">
    <property type="entry name" value="BLR5614 PROTEIN-RELATED"/>
    <property type="match status" value="1"/>
</dbReference>
<dbReference type="InterPro" id="IPR013589">
    <property type="entry name" value="Bac_transglu_N"/>
</dbReference>
<dbReference type="Pfam" id="PF08379">
    <property type="entry name" value="Bact_transglu_N"/>
    <property type="match status" value="1"/>
</dbReference>
<sequence length="296" mass="32190">MARVVREGVAMSGADTMQWRVRHVTSHRYAESSAATYSEARLIPLTTGDQVVLRSRVEIDPSAWSQEYRDYWGTTVTAFEVTEEHEVLTVSATSVVDTGPVDTGSVDAIGWEGLADPDLRDRHCEYLAPSEVTDPDAGLASRLLDIREASGSPAEYVHAVGEIVRTEVQRLGAPTHVSSTAREVWEARAGVVHDLVHVVLGALRQAGIPARFVSGYVHADDDPPVGETFTSEPYAWVQWWDGDWTGYDVLEDGAIGPRHVALGIGREFADVPPLRGIYATGGSVDAIVEVELTRLA</sequence>
<organism evidence="2 3">
    <name type="scientific">Aeromicrobium piscarium</name>
    <dbReference type="NCBI Taxonomy" id="2590901"/>
    <lineage>
        <taxon>Bacteria</taxon>
        <taxon>Bacillati</taxon>
        <taxon>Actinomycetota</taxon>
        <taxon>Actinomycetes</taxon>
        <taxon>Propionibacteriales</taxon>
        <taxon>Nocardioidaceae</taxon>
        <taxon>Aeromicrobium</taxon>
    </lineage>
</organism>
<dbReference type="Proteomes" id="UP000316988">
    <property type="component" value="Unassembled WGS sequence"/>
</dbReference>